<dbReference type="GO" id="GO:0016209">
    <property type="term" value="F:antioxidant activity"/>
    <property type="evidence" value="ECO:0007669"/>
    <property type="project" value="InterPro"/>
</dbReference>
<dbReference type="InterPro" id="IPR036249">
    <property type="entry name" value="Thioredoxin-like_sf"/>
</dbReference>
<dbReference type="InterPro" id="IPR050553">
    <property type="entry name" value="Thioredoxin_ResA/DsbE_sf"/>
</dbReference>
<dbReference type="AlphaFoldDB" id="H5SV07"/>
<evidence type="ECO:0000313" key="3">
    <source>
        <dbReference type="EMBL" id="BAL59436.1"/>
    </source>
</evidence>
<dbReference type="GO" id="GO:0016491">
    <property type="term" value="F:oxidoreductase activity"/>
    <property type="evidence" value="ECO:0007669"/>
    <property type="project" value="InterPro"/>
</dbReference>
<keyword evidence="1" id="KW-1133">Transmembrane helix</keyword>
<protein>
    <submittedName>
        <fullName evidence="3">Antioxidant, AhpC/TSA family</fullName>
    </submittedName>
</protein>
<name>H5SV07_ACEAU</name>
<keyword evidence="1" id="KW-0812">Transmembrane</keyword>
<gene>
    <name evidence="3" type="ORF">HGMM_OP4C072</name>
</gene>
<dbReference type="PROSITE" id="PS51352">
    <property type="entry name" value="THIOREDOXIN_2"/>
    <property type="match status" value="1"/>
</dbReference>
<feature type="transmembrane region" description="Helical" evidence="1">
    <location>
        <begin position="9"/>
        <end position="33"/>
    </location>
</feature>
<dbReference type="CDD" id="cd02966">
    <property type="entry name" value="TlpA_like_family"/>
    <property type="match status" value="1"/>
</dbReference>
<sequence>MSTRHARRIFWLGGLGIGLVGLVVLAIFVVPAVCPSCVPGSGQPTPKATASTAAGGPVGTDVGERAPDFTLTDIDGSSFSLSELRGRPVVLYFSASWCLPCAPETQELAKRKARYSALEIVWISVDPKSDSPETLRAHRRRYGRDDFIYALDTAGVTQLYRVVSLGDLYLVDAQGRIVFKGARPVGTKPFEEALARVISQ</sequence>
<dbReference type="PANTHER" id="PTHR42852">
    <property type="entry name" value="THIOL:DISULFIDE INTERCHANGE PROTEIN DSBE"/>
    <property type="match status" value="1"/>
</dbReference>
<dbReference type="Gene3D" id="3.40.30.10">
    <property type="entry name" value="Glutaredoxin"/>
    <property type="match status" value="1"/>
</dbReference>
<dbReference type="PROSITE" id="PS00194">
    <property type="entry name" value="THIOREDOXIN_1"/>
    <property type="match status" value="1"/>
</dbReference>
<accession>H5SV07</accession>
<evidence type="ECO:0000256" key="1">
    <source>
        <dbReference type="SAM" id="Phobius"/>
    </source>
</evidence>
<keyword evidence="1" id="KW-0472">Membrane</keyword>
<dbReference type="InterPro" id="IPR000866">
    <property type="entry name" value="AhpC/TSA"/>
</dbReference>
<dbReference type="PANTHER" id="PTHR42852:SF13">
    <property type="entry name" value="PROTEIN DIPZ"/>
    <property type="match status" value="1"/>
</dbReference>
<dbReference type="InterPro" id="IPR017937">
    <property type="entry name" value="Thioredoxin_CS"/>
</dbReference>
<dbReference type="SUPFAM" id="SSF52833">
    <property type="entry name" value="Thioredoxin-like"/>
    <property type="match status" value="1"/>
</dbReference>
<reference evidence="3" key="2">
    <citation type="journal article" date="2012" name="PLoS ONE">
        <title>A Deeply Branching Thermophilic Bacterium with an Ancient Acetyl-CoA Pathway Dominates a Subsurface Ecosystem.</title>
        <authorList>
            <person name="Takami H."/>
            <person name="Noguchi H."/>
            <person name="Takaki Y."/>
            <person name="Uchiyama I."/>
            <person name="Toyoda A."/>
            <person name="Nishi S."/>
            <person name="Chee G.-J."/>
            <person name="Arai W."/>
            <person name="Nunoura T."/>
            <person name="Itoh T."/>
            <person name="Hattori M."/>
            <person name="Takai K."/>
        </authorList>
    </citation>
    <scope>NUCLEOTIDE SEQUENCE</scope>
</reference>
<feature type="domain" description="Thioredoxin" evidence="2">
    <location>
        <begin position="60"/>
        <end position="200"/>
    </location>
</feature>
<reference evidence="3" key="1">
    <citation type="journal article" date="2005" name="Environ. Microbiol.">
        <title>Genetic and functional properties of uncultivated thermophilic crenarchaeotes from a subsurface gold mine as revealed by analysis of genome fragments.</title>
        <authorList>
            <person name="Nunoura T."/>
            <person name="Hirayama H."/>
            <person name="Takami H."/>
            <person name="Oida H."/>
            <person name="Nishi S."/>
            <person name="Shimamura S."/>
            <person name="Suzuki Y."/>
            <person name="Inagaki F."/>
            <person name="Takai K."/>
            <person name="Nealson K.H."/>
            <person name="Horikoshi K."/>
        </authorList>
    </citation>
    <scope>NUCLEOTIDE SEQUENCE</scope>
</reference>
<organism evidence="3">
    <name type="scientific">Acetithermum autotrophicum</name>
    <dbReference type="NCBI Taxonomy" id="1446466"/>
    <lineage>
        <taxon>Bacteria</taxon>
        <taxon>Candidatus Bipolaricaulota</taxon>
        <taxon>Candidatus Acetithermum</taxon>
    </lineage>
</organism>
<dbReference type="InterPro" id="IPR013766">
    <property type="entry name" value="Thioredoxin_domain"/>
</dbReference>
<proteinExistence type="predicted"/>
<dbReference type="EMBL" id="AP011803">
    <property type="protein sequence ID" value="BAL59436.1"/>
    <property type="molecule type" value="Genomic_DNA"/>
</dbReference>
<evidence type="ECO:0000259" key="2">
    <source>
        <dbReference type="PROSITE" id="PS51352"/>
    </source>
</evidence>
<dbReference type="Pfam" id="PF00578">
    <property type="entry name" value="AhpC-TSA"/>
    <property type="match status" value="1"/>
</dbReference>